<dbReference type="PANTHER" id="PTHR43722:SF1">
    <property type="entry name" value="PROLINE IMINOPEPTIDASE"/>
    <property type="match status" value="1"/>
</dbReference>
<evidence type="ECO:0000259" key="12">
    <source>
        <dbReference type="Pfam" id="PF00561"/>
    </source>
</evidence>
<keyword evidence="11" id="KW-0732">Signal</keyword>
<evidence type="ECO:0000256" key="9">
    <source>
        <dbReference type="ARBA" id="ARBA00029605"/>
    </source>
</evidence>
<evidence type="ECO:0000256" key="10">
    <source>
        <dbReference type="SAM" id="MobiDB-lite"/>
    </source>
</evidence>
<evidence type="ECO:0000259" key="13">
    <source>
        <dbReference type="Pfam" id="PF08386"/>
    </source>
</evidence>
<dbReference type="InterPro" id="IPR013595">
    <property type="entry name" value="Pept_S33_TAP-like_C"/>
</dbReference>
<name>A0A2T4UDS4_9ACTN</name>
<feature type="domain" description="Peptidase S33 tripeptidyl aminopeptidase-like C-terminal" evidence="13">
    <location>
        <begin position="387"/>
        <end position="470"/>
    </location>
</feature>
<feature type="domain" description="AB hydrolase-1" evidence="12">
    <location>
        <begin position="79"/>
        <end position="222"/>
    </location>
</feature>
<dbReference type="Pfam" id="PF00561">
    <property type="entry name" value="Abhydrolase_1"/>
    <property type="match status" value="1"/>
</dbReference>
<evidence type="ECO:0000256" key="2">
    <source>
        <dbReference type="ARBA" id="ARBA00004496"/>
    </source>
</evidence>
<dbReference type="GO" id="GO:0005737">
    <property type="term" value="C:cytoplasm"/>
    <property type="evidence" value="ECO:0007669"/>
    <property type="project" value="UniProtKB-SubCell"/>
</dbReference>
<reference evidence="14 15" key="1">
    <citation type="submission" date="2018-03" db="EMBL/GenBank/DDBJ databases">
        <title>Aquarubrobacter algicola gen. nov., sp. nov., a novel actinobacterium isolated from shallow eutrophic lake during the end of cyanobacterial harmful algal blooms.</title>
        <authorList>
            <person name="Chun S.J."/>
        </authorList>
    </citation>
    <scope>NUCLEOTIDE SEQUENCE [LARGE SCALE GENOMIC DNA]</scope>
    <source>
        <strain evidence="14 15">Seoho-28</strain>
    </source>
</reference>
<evidence type="ECO:0000313" key="15">
    <source>
        <dbReference type="Proteomes" id="UP000240739"/>
    </source>
</evidence>
<protein>
    <recommendedName>
        <fullName evidence="4">prolyl aminopeptidase</fullName>
        <ecNumber evidence="4">3.4.11.5</ecNumber>
    </recommendedName>
    <alternativeName>
        <fullName evidence="9">Prolyl aminopeptidase</fullName>
    </alternativeName>
</protein>
<evidence type="ECO:0000256" key="4">
    <source>
        <dbReference type="ARBA" id="ARBA00012568"/>
    </source>
</evidence>
<keyword evidence="7" id="KW-0645">Protease</keyword>
<keyword evidence="15" id="KW-1185">Reference proteome</keyword>
<feature type="chain" id="PRO_5039431280" description="prolyl aminopeptidase" evidence="11">
    <location>
        <begin position="26"/>
        <end position="648"/>
    </location>
</feature>
<evidence type="ECO:0000256" key="7">
    <source>
        <dbReference type="ARBA" id="ARBA00022670"/>
    </source>
</evidence>
<dbReference type="RefSeq" id="WP_107570701.1">
    <property type="nucleotide sequence ID" value="NZ_PYYB01000003.1"/>
</dbReference>
<comment type="catalytic activity">
    <reaction evidence="1">
        <text>Release of N-terminal proline from a peptide.</text>
        <dbReference type="EC" id="3.4.11.5"/>
    </reaction>
</comment>
<dbReference type="InterPro" id="IPR005944">
    <property type="entry name" value="Pro_iminopeptidase"/>
</dbReference>
<sequence>MSRTRTLLIAVAAGALAAVGSPASAGAAATFGACPDATAGFECATVPVPLDRAGATPGTISLAVRRAPLTPGTRTATAVVPLAGGPGQAATPFSSSFRAALAPALTTRDLLVFDQRGTGRSTPLSCSALTRQGLSEAQAVAGCAAQLGPARAFFRTAESVADIETLRVEAGYDKLVLYGVSYGTKVALAYAAAYPQRVEALVLDSVLPADGPDTLRRATFAEIPRVLGELCAGNACPGLRGSIGGVLSQSVRRLARGSARGRVTAPDGSRLTFRVTEQDIFDILLAGDLNPALRAELPASLRAYLDGDRTPLARLAVRARGLTGVASQQASLPDNDALFLATRCEESLFPFDRAAGRDQRLAQARAAIAGLPAAAYAPFSPAVALGSEMTVPCASWPVASPPPAATGPLPAVPTLILEGSTDLRTPLLNGRLVAQQVPGARVLNVPFAGHSVLGGEPAGCAGRAVQAFFAGQPVADCPAIANPFSPTSRPPTRLSRVSGRTKAARTVNALLATLTDVRRQFIGDALAAGTGIRVGSRTGGLRAGFAEATRTGFRFRRVSYVPDVRVTGFLSDRGTSSFTISGSAAARGRVRITASGRISGTLGGKRISGSASRALAARRSGAADGLTGRPGPIGPVPRVARPLAGLAR</sequence>
<keyword evidence="6" id="KW-0963">Cytoplasm</keyword>
<keyword evidence="5" id="KW-0031">Aminopeptidase</keyword>
<dbReference type="Proteomes" id="UP000240739">
    <property type="component" value="Unassembled WGS sequence"/>
</dbReference>
<dbReference type="EMBL" id="PYYB01000003">
    <property type="protein sequence ID" value="PTL55658.1"/>
    <property type="molecule type" value="Genomic_DNA"/>
</dbReference>
<feature type="region of interest" description="Disordered" evidence="10">
    <location>
        <begin position="620"/>
        <end position="648"/>
    </location>
</feature>
<dbReference type="Gene3D" id="3.40.50.1820">
    <property type="entry name" value="alpha/beta hydrolase"/>
    <property type="match status" value="1"/>
</dbReference>
<dbReference type="GO" id="GO:0006508">
    <property type="term" value="P:proteolysis"/>
    <property type="evidence" value="ECO:0007669"/>
    <property type="project" value="UniProtKB-KW"/>
</dbReference>
<evidence type="ECO:0000256" key="6">
    <source>
        <dbReference type="ARBA" id="ARBA00022490"/>
    </source>
</evidence>
<dbReference type="PROSITE" id="PS51257">
    <property type="entry name" value="PROKAR_LIPOPROTEIN"/>
    <property type="match status" value="1"/>
</dbReference>
<gene>
    <name evidence="14" type="ORF">C7Y72_18670</name>
</gene>
<organism evidence="14 15">
    <name type="scientific">Paraconexibacter algicola</name>
    <dbReference type="NCBI Taxonomy" id="2133960"/>
    <lineage>
        <taxon>Bacteria</taxon>
        <taxon>Bacillati</taxon>
        <taxon>Actinomycetota</taxon>
        <taxon>Thermoleophilia</taxon>
        <taxon>Solirubrobacterales</taxon>
        <taxon>Paraconexibacteraceae</taxon>
        <taxon>Paraconexibacter</taxon>
    </lineage>
</organism>
<dbReference type="InterPro" id="IPR000073">
    <property type="entry name" value="AB_hydrolase_1"/>
</dbReference>
<accession>A0A2T4UDS4</accession>
<evidence type="ECO:0000256" key="5">
    <source>
        <dbReference type="ARBA" id="ARBA00022438"/>
    </source>
</evidence>
<evidence type="ECO:0000256" key="11">
    <source>
        <dbReference type="SAM" id="SignalP"/>
    </source>
</evidence>
<evidence type="ECO:0000256" key="3">
    <source>
        <dbReference type="ARBA" id="ARBA00010088"/>
    </source>
</evidence>
<comment type="subcellular location">
    <subcellularLocation>
        <location evidence="2">Cytoplasm</location>
    </subcellularLocation>
</comment>
<dbReference type="SUPFAM" id="SSF53474">
    <property type="entry name" value="alpha/beta-Hydrolases"/>
    <property type="match status" value="1"/>
</dbReference>
<dbReference type="PRINTS" id="PR00793">
    <property type="entry name" value="PROAMNOPTASE"/>
</dbReference>
<dbReference type="AlphaFoldDB" id="A0A2T4UDS4"/>
<dbReference type="Pfam" id="PF08386">
    <property type="entry name" value="Abhydrolase_4"/>
    <property type="match status" value="1"/>
</dbReference>
<keyword evidence="8" id="KW-0378">Hydrolase</keyword>
<dbReference type="PANTHER" id="PTHR43722">
    <property type="entry name" value="PROLINE IMINOPEPTIDASE"/>
    <property type="match status" value="1"/>
</dbReference>
<comment type="similarity">
    <text evidence="3">Belongs to the peptidase S33 family.</text>
</comment>
<proteinExistence type="inferred from homology"/>
<evidence type="ECO:0000256" key="1">
    <source>
        <dbReference type="ARBA" id="ARBA00001585"/>
    </source>
</evidence>
<comment type="caution">
    <text evidence="14">The sequence shown here is derived from an EMBL/GenBank/DDBJ whole genome shotgun (WGS) entry which is preliminary data.</text>
</comment>
<dbReference type="GO" id="GO:0004177">
    <property type="term" value="F:aminopeptidase activity"/>
    <property type="evidence" value="ECO:0007669"/>
    <property type="project" value="UniProtKB-KW"/>
</dbReference>
<dbReference type="EC" id="3.4.11.5" evidence="4"/>
<evidence type="ECO:0000313" key="14">
    <source>
        <dbReference type="EMBL" id="PTL55658.1"/>
    </source>
</evidence>
<dbReference type="InterPro" id="IPR029058">
    <property type="entry name" value="AB_hydrolase_fold"/>
</dbReference>
<evidence type="ECO:0000256" key="8">
    <source>
        <dbReference type="ARBA" id="ARBA00022801"/>
    </source>
</evidence>
<feature type="signal peptide" evidence="11">
    <location>
        <begin position="1"/>
        <end position="25"/>
    </location>
</feature>
<dbReference type="OrthoDB" id="9796770at2"/>
<dbReference type="InterPro" id="IPR002410">
    <property type="entry name" value="Peptidase_S33"/>
</dbReference>